<keyword evidence="7 17" id="KW-0812">Transmembrane</keyword>
<dbReference type="AlphaFoldDB" id="A0A9X2WXF0"/>
<keyword evidence="9 14" id="KW-0418">Kinase</keyword>
<evidence type="ECO:0000256" key="9">
    <source>
        <dbReference type="ARBA" id="ARBA00022777"/>
    </source>
</evidence>
<dbReference type="Pfam" id="PF02518">
    <property type="entry name" value="HATPase_c"/>
    <property type="match status" value="1"/>
</dbReference>
<dbReference type="GO" id="GO:0005524">
    <property type="term" value="F:ATP binding"/>
    <property type="evidence" value="ECO:0007669"/>
    <property type="project" value="UniProtKB-UniRule"/>
</dbReference>
<dbReference type="GO" id="GO:0046983">
    <property type="term" value="F:protein dimerization activity"/>
    <property type="evidence" value="ECO:0007669"/>
    <property type="project" value="UniProtKB-UniRule"/>
</dbReference>
<keyword evidence="4 14" id="KW-0997">Cell inner membrane</keyword>
<comment type="caution">
    <text evidence="19">The sequence shown here is derived from an EMBL/GenBank/DDBJ whole genome shotgun (WGS) entry which is preliminary data.</text>
</comment>
<dbReference type="InterPro" id="IPR011712">
    <property type="entry name" value="Sig_transdc_His_kin_sub3_dim/P"/>
</dbReference>
<feature type="coiled-coil region" evidence="15">
    <location>
        <begin position="229"/>
        <end position="263"/>
    </location>
</feature>
<keyword evidence="12 14" id="KW-0902">Two-component regulatory system</keyword>
<dbReference type="CDD" id="cd22899">
    <property type="entry name" value="NarQ_sensor"/>
    <property type="match status" value="1"/>
</dbReference>
<keyword evidence="20" id="KW-1185">Reference proteome</keyword>
<dbReference type="InterPro" id="IPR003660">
    <property type="entry name" value="HAMP_dom"/>
</dbReference>
<evidence type="ECO:0000256" key="8">
    <source>
        <dbReference type="ARBA" id="ARBA00022741"/>
    </source>
</evidence>
<sequence>MNSGLMKRGSLTSKILGLMLVLILLSSSLSTFAIINLSYSLGDAKAINASGSLRMQSYRLMFYANSGSDAALDKIIEFENTLYSDTLKPSDSWFSPRKIADQYQLVIDKWLVMKYYIEQENSRDYVASLKDFVDTIDLLVLEMEHHAAFKLRLLAASQILGLSVMLIIAFVAVRFTKKKVVIPLQKLMESANTISKGNFEIEMPETEYIELTALTHALQKTAKELAMLYGDLESQVAEKTLALTRANNELAFLYDNLLTLNANKLDYKALKAALNQLKGYESLDYLRLIIQYPEQELEVIEADGGWPEVTQNSTRFPLQFEQANLGYLELIADQTPNIALFNNFAIMLTRSIVIHNATEQRQQLALMEERGVIARELHDSLGQVLSFLKIQISLLRKNLDHSCRNPTVEAQLTEINEGVSTAYVQLRELLSTFRLTIKEPDLKSALEAMLEQLRTKTSIKITLDYKLAPQWLEAKQHIHILQITREATLNAIKHAEASLINIHCYKDDEGMVNISVCDNGIGIGHLKERDQHFGIGIMHERASKLSGKVIFSDNEISRFKPATATTIEQGCNEQDDTLKPNHSFNLAQHSKGSSGTRVTLIFPSQQEPSNG</sequence>
<accession>A0A9X2WXF0</accession>
<dbReference type="Pfam" id="PF07730">
    <property type="entry name" value="HisKA_3"/>
    <property type="match status" value="1"/>
</dbReference>
<dbReference type="GO" id="GO:0000155">
    <property type="term" value="F:phosphorelay sensor kinase activity"/>
    <property type="evidence" value="ECO:0007669"/>
    <property type="project" value="UniProtKB-UniRule"/>
</dbReference>
<keyword evidence="11 17" id="KW-1133">Transmembrane helix</keyword>
<dbReference type="InterPro" id="IPR042295">
    <property type="entry name" value="NarX-like_N_sf"/>
</dbReference>
<dbReference type="InterPro" id="IPR029095">
    <property type="entry name" value="NarX-like_N"/>
</dbReference>
<comment type="catalytic activity">
    <reaction evidence="1 14">
        <text>ATP + protein L-histidine = ADP + protein N-phospho-L-histidine.</text>
        <dbReference type="EC" id="2.7.13.3"/>
    </reaction>
</comment>
<dbReference type="Gene3D" id="1.20.5.1930">
    <property type="match status" value="1"/>
</dbReference>
<dbReference type="EMBL" id="JAMTCC010000035">
    <property type="protein sequence ID" value="MCT7947215.1"/>
    <property type="molecule type" value="Genomic_DNA"/>
</dbReference>
<reference evidence="19" key="1">
    <citation type="journal article" date="2023" name="Int. J. Syst. Evol. Microbiol.">
        <title>&lt;i&gt;Shewanella septentrionalis&lt;/i&gt; sp. nov. and &lt;i&gt;Shewanella holmiensis&lt;/i&gt; sp. nov., isolated from Baltic Sea water and sediments.</title>
        <authorList>
            <person name="Martin-Rodriguez A.J."/>
            <person name="Thorell K."/>
            <person name="Joffre E."/>
            <person name="Jensie-Markopoulos S."/>
            <person name="Moore E.R.B."/>
            <person name="Sjoling A."/>
        </authorList>
    </citation>
    <scope>NUCLEOTIDE SEQUENCE</scope>
    <source>
        <strain evidence="19">SP1W3</strain>
    </source>
</reference>
<keyword evidence="3 14" id="KW-1003">Cell membrane</keyword>
<dbReference type="InterPro" id="IPR036890">
    <property type="entry name" value="HATPase_C_sf"/>
</dbReference>
<evidence type="ECO:0000256" key="4">
    <source>
        <dbReference type="ARBA" id="ARBA00022519"/>
    </source>
</evidence>
<dbReference type="PIRSF" id="PIRSF003167">
    <property type="entry name" value="STHK_NarX/NarQ"/>
    <property type="match status" value="1"/>
</dbReference>
<comment type="subcellular location">
    <subcellularLocation>
        <location evidence="2">Cell inner membrane</location>
        <topology evidence="2">Multi-pass membrane protein</topology>
    </subcellularLocation>
</comment>
<dbReference type="CDD" id="cd06225">
    <property type="entry name" value="HAMP"/>
    <property type="match status" value="1"/>
</dbReference>
<keyword evidence="15" id="KW-0175">Coiled coil</keyword>
<dbReference type="Gene3D" id="3.30.565.10">
    <property type="entry name" value="Histidine kinase-like ATPase, C-terminal domain"/>
    <property type="match status" value="1"/>
</dbReference>
<evidence type="ECO:0000256" key="11">
    <source>
        <dbReference type="ARBA" id="ARBA00022989"/>
    </source>
</evidence>
<evidence type="ECO:0000256" key="5">
    <source>
        <dbReference type="ARBA" id="ARBA00022553"/>
    </source>
</evidence>
<evidence type="ECO:0000256" key="12">
    <source>
        <dbReference type="ARBA" id="ARBA00023012"/>
    </source>
</evidence>
<keyword evidence="10 14" id="KW-0067">ATP-binding</keyword>
<evidence type="ECO:0000256" key="16">
    <source>
        <dbReference type="SAM" id="MobiDB-lite"/>
    </source>
</evidence>
<evidence type="ECO:0000259" key="18">
    <source>
        <dbReference type="PROSITE" id="PS50885"/>
    </source>
</evidence>
<feature type="domain" description="HAMP" evidence="18">
    <location>
        <begin position="178"/>
        <end position="230"/>
    </location>
</feature>
<evidence type="ECO:0000256" key="17">
    <source>
        <dbReference type="SAM" id="Phobius"/>
    </source>
</evidence>
<dbReference type="CDD" id="cd16917">
    <property type="entry name" value="HATPase_UhpB-NarQ-NarX-like"/>
    <property type="match status" value="1"/>
</dbReference>
<dbReference type="GO" id="GO:0005886">
    <property type="term" value="C:plasma membrane"/>
    <property type="evidence" value="ECO:0007669"/>
    <property type="project" value="UniProtKB-SubCell"/>
</dbReference>
<evidence type="ECO:0000256" key="1">
    <source>
        <dbReference type="ARBA" id="ARBA00000085"/>
    </source>
</evidence>
<evidence type="ECO:0000256" key="6">
    <source>
        <dbReference type="ARBA" id="ARBA00022679"/>
    </source>
</evidence>
<proteinExistence type="predicted"/>
<evidence type="ECO:0000256" key="7">
    <source>
        <dbReference type="ARBA" id="ARBA00022692"/>
    </source>
</evidence>
<dbReference type="Gene3D" id="1.20.120.960">
    <property type="entry name" value="Histidine kinase NarX, sensor domain"/>
    <property type="match status" value="1"/>
</dbReference>
<evidence type="ECO:0000256" key="3">
    <source>
        <dbReference type="ARBA" id="ARBA00022475"/>
    </source>
</evidence>
<keyword evidence="5" id="KW-0597">Phosphoprotein</keyword>
<dbReference type="PROSITE" id="PS50885">
    <property type="entry name" value="HAMP"/>
    <property type="match status" value="1"/>
</dbReference>
<organism evidence="19 20">
    <name type="scientific">Shewanella septentrionalis</name>
    <dbReference type="NCBI Taxonomy" id="2952223"/>
    <lineage>
        <taxon>Bacteria</taxon>
        <taxon>Pseudomonadati</taxon>
        <taxon>Pseudomonadota</taxon>
        <taxon>Gammaproteobacteria</taxon>
        <taxon>Alteromonadales</taxon>
        <taxon>Shewanellaceae</taxon>
        <taxon>Shewanella</taxon>
    </lineage>
</organism>
<dbReference type="PANTHER" id="PTHR24421">
    <property type="entry name" value="NITRATE/NITRITE SENSOR PROTEIN NARX-RELATED"/>
    <property type="match status" value="1"/>
</dbReference>
<protein>
    <recommendedName>
        <fullName evidence="14">Sensor protein</fullName>
        <ecNumber evidence="14">2.7.13.3</ecNumber>
    </recommendedName>
</protein>
<keyword evidence="8 14" id="KW-0547">Nucleotide-binding</keyword>
<dbReference type="InterPro" id="IPR016380">
    <property type="entry name" value="Sig_transdc_His_kin_NarX/NarQ"/>
</dbReference>
<dbReference type="RefSeq" id="WP_261273519.1">
    <property type="nucleotide sequence ID" value="NZ_JAMTCC010000035.1"/>
</dbReference>
<dbReference type="InterPro" id="IPR003594">
    <property type="entry name" value="HATPase_dom"/>
</dbReference>
<gene>
    <name evidence="19" type="primary">narQ</name>
    <name evidence="19" type="ORF">NE536_17800</name>
</gene>
<evidence type="ECO:0000256" key="10">
    <source>
        <dbReference type="ARBA" id="ARBA00022840"/>
    </source>
</evidence>
<keyword evidence="6 14" id="KW-0808">Transferase</keyword>
<evidence type="ECO:0000313" key="20">
    <source>
        <dbReference type="Proteomes" id="UP001155604"/>
    </source>
</evidence>
<evidence type="ECO:0000256" key="2">
    <source>
        <dbReference type="ARBA" id="ARBA00004429"/>
    </source>
</evidence>
<evidence type="ECO:0000313" key="19">
    <source>
        <dbReference type="EMBL" id="MCT7947215.1"/>
    </source>
</evidence>
<evidence type="ECO:0000256" key="13">
    <source>
        <dbReference type="ARBA" id="ARBA00023136"/>
    </source>
</evidence>
<dbReference type="NCBIfam" id="NF008184">
    <property type="entry name" value="PRK10935.1"/>
    <property type="match status" value="1"/>
</dbReference>
<dbReference type="PANTHER" id="PTHR24421:SF10">
    <property type="entry name" value="NITRATE_NITRITE SENSOR PROTEIN NARQ"/>
    <property type="match status" value="1"/>
</dbReference>
<evidence type="ECO:0000256" key="14">
    <source>
        <dbReference type="PIRNR" id="PIRNR003167"/>
    </source>
</evidence>
<dbReference type="EC" id="2.7.13.3" evidence="14"/>
<dbReference type="Gene3D" id="6.10.340.10">
    <property type="match status" value="1"/>
</dbReference>
<evidence type="ECO:0000256" key="15">
    <source>
        <dbReference type="SAM" id="Coils"/>
    </source>
</evidence>
<name>A0A9X2WXF0_9GAMM</name>
<feature type="transmembrane region" description="Helical" evidence="17">
    <location>
        <begin position="153"/>
        <end position="173"/>
    </location>
</feature>
<dbReference type="SUPFAM" id="SSF55874">
    <property type="entry name" value="ATPase domain of HSP90 chaperone/DNA topoisomerase II/histidine kinase"/>
    <property type="match status" value="1"/>
</dbReference>
<dbReference type="InterPro" id="IPR050482">
    <property type="entry name" value="Sensor_HK_TwoCompSys"/>
</dbReference>
<keyword evidence="13 14" id="KW-0472">Membrane</keyword>
<dbReference type="Pfam" id="PF13675">
    <property type="entry name" value="PilJ"/>
    <property type="match status" value="1"/>
</dbReference>
<feature type="region of interest" description="Disordered" evidence="16">
    <location>
        <begin position="585"/>
        <end position="611"/>
    </location>
</feature>
<dbReference type="Proteomes" id="UP001155604">
    <property type="component" value="Unassembled WGS sequence"/>
</dbReference>